<dbReference type="PROSITE" id="PS00671">
    <property type="entry name" value="D_2_HYDROXYACID_DH_3"/>
    <property type="match status" value="1"/>
</dbReference>
<gene>
    <name evidence="7" type="ORF">ABUE30_16490</name>
</gene>
<dbReference type="InterPro" id="IPR006140">
    <property type="entry name" value="D-isomer_DH_NAD-bd"/>
</dbReference>
<organism evidence="7 8">
    <name type="scientific">Celerinatantimonas yamalensis</name>
    <dbReference type="NCBI Taxonomy" id="559956"/>
    <lineage>
        <taxon>Bacteria</taxon>
        <taxon>Pseudomonadati</taxon>
        <taxon>Pseudomonadota</taxon>
        <taxon>Gammaproteobacteria</taxon>
        <taxon>Celerinatantimonadaceae</taxon>
        <taxon>Celerinatantimonas</taxon>
    </lineage>
</organism>
<evidence type="ECO:0000259" key="5">
    <source>
        <dbReference type="Pfam" id="PF00389"/>
    </source>
</evidence>
<proteinExistence type="inferred from homology"/>
<dbReference type="EMBL" id="JBEQCT010000009">
    <property type="protein sequence ID" value="MFM2486632.1"/>
    <property type="molecule type" value="Genomic_DNA"/>
</dbReference>
<evidence type="ECO:0000256" key="4">
    <source>
        <dbReference type="RuleBase" id="RU003719"/>
    </source>
</evidence>
<name>A0ABW9GAB6_9GAMM</name>
<dbReference type="Pfam" id="PF02826">
    <property type="entry name" value="2-Hacid_dh_C"/>
    <property type="match status" value="1"/>
</dbReference>
<dbReference type="SUPFAM" id="SSF51735">
    <property type="entry name" value="NAD(P)-binding Rossmann-fold domains"/>
    <property type="match status" value="1"/>
</dbReference>
<evidence type="ECO:0000313" key="7">
    <source>
        <dbReference type="EMBL" id="MFM2486632.1"/>
    </source>
</evidence>
<accession>A0ABW9GAB6</accession>
<dbReference type="PROSITE" id="PS00065">
    <property type="entry name" value="D_2_HYDROXYACID_DH_1"/>
    <property type="match status" value="1"/>
</dbReference>
<dbReference type="Pfam" id="PF00389">
    <property type="entry name" value="2-Hacid_dh"/>
    <property type="match status" value="1"/>
</dbReference>
<keyword evidence="3" id="KW-0520">NAD</keyword>
<dbReference type="InterPro" id="IPR036291">
    <property type="entry name" value="NAD(P)-bd_dom_sf"/>
</dbReference>
<keyword evidence="8" id="KW-1185">Reference proteome</keyword>
<comment type="caution">
    <text evidence="7">The sequence shown here is derived from an EMBL/GenBank/DDBJ whole genome shotgun (WGS) entry which is preliminary data.</text>
</comment>
<evidence type="ECO:0000256" key="1">
    <source>
        <dbReference type="ARBA" id="ARBA00005854"/>
    </source>
</evidence>
<feature type="domain" description="D-isomer specific 2-hydroxyacid dehydrogenase catalytic" evidence="5">
    <location>
        <begin position="10"/>
        <end position="316"/>
    </location>
</feature>
<comment type="similarity">
    <text evidence="1 4">Belongs to the D-isomer specific 2-hydroxyacid dehydrogenase family.</text>
</comment>
<dbReference type="PANTHER" id="PTHR10996">
    <property type="entry name" value="2-HYDROXYACID DEHYDROGENASE-RELATED"/>
    <property type="match status" value="1"/>
</dbReference>
<evidence type="ECO:0000256" key="2">
    <source>
        <dbReference type="ARBA" id="ARBA00023002"/>
    </source>
</evidence>
<dbReference type="PANTHER" id="PTHR10996:SF283">
    <property type="entry name" value="GLYOXYLATE_HYDROXYPYRUVATE REDUCTASE B"/>
    <property type="match status" value="1"/>
</dbReference>
<dbReference type="Proteomes" id="UP001629953">
    <property type="component" value="Unassembled WGS sequence"/>
</dbReference>
<dbReference type="CDD" id="cd05301">
    <property type="entry name" value="GDH"/>
    <property type="match status" value="1"/>
</dbReference>
<protein>
    <submittedName>
        <fullName evidence="7">D-glycerate dehydrogenase</fullName>
        <ecNumber evidence="7">1.1.1.-</ecNumber>
    </submittedName>
</protein>
<dbReference type="EC" id="1.1.1.-" evidence="7"/>
<dbReference type="Gene3D" id="3.40.50.720">
    <property type="entry name" value="NAD(P)-binding Rossmann-like Domain"/>
    <property type="match status" value="2"/>
</dbReference>
<keyword evidence="2 4" id="KW-0560">Oxidoreductase</keyword>
<dbReference type="SUPFAM" id="SSF52283">
    <property type="entry name" value="Formate/glycerate dehydrogenase catalytic domain-like"/>
    <property type="match status" value="1"/>
</dbReference>
<dbReference type="RefSeq" id="WP_408624931.1">
    <property type="nucleotide sequence ID" value="NZ_JBEQCT010000009.1"/>
</dbReference>
<dbReference type="InterPro" id="IPR029753">
    <property type="entry name" value="D-isomer_DH_CS"/>
</dbReference>
<evidence type="ECO:0000256" key="3">
    <source>
        <dbReference type="ARBA" id="ARBA00023027"/>
    </source>
</evidence>
<dbReference type="GO" id="GO:0016491">
    <property type="term" value="F:oxidoreductase activity"/>
    <property type="evidence" value="ECO:0007669"/>
    <property type="project" value="UniProtKB-KW"/>
</dbReference>
<sequence>MKPSLIVLVALNDSQRQRLDALFEVHSGKQLCDIPSEQLSVAQGLLAHGGLTLGEEQLAQLPQLKAISTISVGYDSYDIEALSRAGVTLSHTPGVLDETVADSVFALMLSCARRIVELADWVRDGQWQGSLPKSYYGCDVHHKTIGIVGMGRIGMAVARRAHYGFGMSVLYHNRHSKPMAEQQFAARLVDLDELLQTADFVVLLTPLTTQTFHLIAAAQLAMMKPSAILVNVARGDVIDEAALIEALQQKTIAGAGLDVFHQEPLANDSALLKLPQVVALPHIGSATTQTRAAMSELAVTNMIEALTLRQLNHCVNPHAWHR</sequence>
<feature type="domain" description="D-isomer specific 2-hydroxyacid dehydrogenase NAD-binding" evidence="6">
    <location>
        <begin position="105"/>
        <end position="284"/>
    </location>
</feature>
<evidence type="ECO:0000313" key="8">
    <source>
        <dbReference type="Proteomes" id="UP001629953"/>
    </source>
</evidence>
<dbReference type="InterPro" id="IPR029752">
    <property type="entry name" value="D-isomer_DH_CS1"/>
</dbReference>
<evidence type="ECO:0000259" key="6">
    <source>
        <dbReference type="Pfam" id="PF02826"/>
    </source>
</evidence>
<dbReference type="InterPro" id="IPR006139">
    <property type="entry name" value="D-isomer_2_OHA_DH_cat_dom"/>
</dbReference>
<dbReference type="InterPro" id="IPR050223">
    <property type="entry name" value="D-isomer_2-hydroxyacid_DH"/>
</dbReference>
<reference evidence="7 8" key="1">
    <citation type="journal article" date="2013" name="Int. J. Syst. Evol. Microbiol.">
        <title>Celerinatantimonas yamalensis sp. nov., a cold-adapted diazotrophic bacterium from a cold permafrost brine.</title>
        <authorList>
            <person name="Shcherbakova V."/>
            <person name="Chuvilskaya N."/>
            <person name="Rivkina E."/>
            <person name="Demidov N."/>
            <person name="Uchaeva V."/>
            <person name="Suetin S."/>
            <person name="Suzina N."/>
            <person name="Gilichinsky D."/>
        </authorList>
    </citation>
    <scope>NUCLEOTIDE SEQUENCE [LARGE SCALE GENOMIC DNA]</scope>
    <source>
        <strain evidence="7 8">C7</strain>
    </source>
</reference>